<evidence type="ECO:0000256" key="1">
    <source>
        <dbReference type="SAM" id="MobiDB-lite"/>
    </source>
</evidence>
<evidence type="ECO:0000313" key="2">
    <source>
        <dbReference type="EMBL" id="KAL3268989.1"/>
    </source>
</evidence>
<dbReference type="EMBL" id="JABFTP020000021">
    <property type="protein sequence ID" value="KAL3268989.1"/>
    <property type="molecule type" value="Genomic_DNA"/>
</dbReference>
<evidence type="ECO:0008006" key="4">
    <source>
        <dbReference type="Google" id="ProtNLM"/>
    </source>
</evidence>
<reference evidence="2 3" key="1">
    <citation type="journal article" date="2021" name="BMC Biol.">
        <title>Horizontally acquired antibacterial genes associated with adaptive radiation of ladybird beetles.</title>
        <authorList>
            <person name="Li H.S."/>
            <person name="Tang X.F."/>
            <person name="Huang Y.H."/>
            <person name="Xu Z.Y."/>
            <person name="Chen M.L."/>
            <person name="Du X.Y."/>
            <person name="Qiu B.Y."/>
            <person name="Chen P.T."/>
            <person name="Zhang W."/>
            <person name="Slipinski A."/>
            <person name="Escalona H.E."/>
            <person name="Waterhouse R.M."/>
            <person name="Zwick A."/>
            <person name="Pang H."/>
        </authorList>
    </citation>
    <scope>NUCLEOTIDE SEQUENCE [LARGE SCALE GENOMIC DNA]</scope>
    <source>
        <strain evidence="2">SYSU2018</strain>
    </source>
</reference>
<feature type="region of interest" description="Disordered" evidence="1">
    <location>
        <begin position="453"/>
        <end position="473"/>
    </location>
</feature>
<feature type="compositionally biased region" description="Polar residues" evidence="1">
    <location>
        <begin position="464"/>
        <end position="473"/>
    </location>
</feature>
<accession>A0ABD2MRC4</accession>
<dbReference type="Proteomes" id="UP001516400">
    <property type="component" value="Unassembled WGS sequence"/>
</dbReference>
<proteinExistence type="predicted"/>
<feature type="compositionally biased region" description="Polar residues" evidence="1">
    <location>
        <begin position="66"/>
        <end position="85"/>
    </location>
</feature>
<feature type="compositionally biased region" description="Low complexity" evidence="1">
    <location>
        <begin position="325"/>
        <end position="341"/>
    </location>
</feature>
<protein>
    <recommendedName>
        <fullName evidence="4">Gag protein</fullName>
    </recommendedName>
</protein>
<feature type="region of interest" description="Disordered" evidence="1">
    <location>
        <begin position="62"/>
        <end position="85"/>
    </location>
</feature>
<keyword evidence="3" id="KW-1185">Reference proteome</keyword>
<sequence length="473" mass="55234">MSDSDLKDSNEIGLIAADLETLNLGTTQVRTNNSPDLKIKSHPLRKARFSLINYERIQEETLPEMSLNQSQTNSTPIPSGTTSNLEPLSRNDIQLLLQSIPEYFPGENLSIFVNEVDNLCKHLECRLNADLVYVVNFSIRSKIKGEARDFLSFQNATNWPSIRRVLLQKYGDQRSEDLLVSSLTHCVQKRNETYMQYYSRILKSYSDLIQYLTLNIADPVFFEYKKRDMVRLALKTFQIGLLEPHRSFLSNFNLNSIEDCINKCQFYDNRKQEWEFSEFIRRTQEPDRKPQQNFLLSRSMINTNRQPRNQNSLSFTNQQSPRFVQQSQNSFSSANQQPSSFVQQSQKINLENFTNKSYSHNNQGFPNSINKPLPSWKVPLTNKKVFGTNPGSSFTKTKYQPTPMSTSTIVRQQHPHQRTFEFEELYNVETQNDDFNEHFEELLDENLYDENLYDENDETDENFRSTASESQQK</sequence>
<name>A0ABD2MRC4_9CUCU</name>
<dbReference type="AlphaFoldDB" id="A0ABD2MRC4"/>
<comment type="caution">
    <text evidence="2">The sequence shown here is derived from an EMBL/GenBank/DDBJ whole genome shotgun (WGS) entry which is preliminary data.</text>
</comment>
<organism evidence="2 3">
    <name type="scientific">Cryptolaemus montrouzieri</name>
    <dbReference type="NCBI Taxonomy" id="559131"/>
    <lineage>
        <taxon>Eukaryota</taxon>
        <taxon>Metazoa</taxon>
        <taxon>Ecdysozoa</taxon>
        <taxon>Arthropoda</taxon>
        <taxon>Hexapoda</taxon>
        <taxon>Insecta</taxon>
        <taxon>Pterygota</taxon>
        <taxon>Neoptera</taxon>
        <taxon>Endopterygota</taxon>
        <taxon>Coleoptera</taxon>
        <taxon>Polyphaga</taxon>
        <taxon>Cucujiformia</taxon>
        <taxon>Coccinelloidea</taxon>
        <taxon>Coccinellidae</taxon>
        <taxon>Scymninae</taxon>
        <taxon>Scymnini</taxon>
        <taxon>Cryptolaemus</taxon>
    </lineage>
</organism>
<evidence type="ECO:0000313" key="3">
    <source>
        <dbReference type="Proteomes" id="UP001516400"/>
    </source>
</evidence>
<feature type="region of interest" description="Disordered" evidence="1">
    <location>
        <begin position="324"/>
        <end position="343"/>
    </location>
</feature>
<gene>
    <name evidence="2" type="ORF">HHI36_008074</name>
</gene>